<sequence>MNTSMELLSKLTILEELIQVISIENATKTEKYHAYSGVLALLREIDETTNAPCFGEHSRDLKSALLKKLELGTDSQGLHDPAAYFRKLKSPQCLDVE</sequence>
<dbReference type="Proteomes" id="UP000194841">
    <property type="component" value="Unassembled WGS sequence"/>
</dbReference>
<reference evidence="1 2" key="1">
    <citation type="submission" date="2017-02" db="EMBL/GenBank/DDBJ databases">
        <title>Pseudoalteromonas ulvae TC14 Genome.</title>
        <authorList>
            <person name="Molmeret M."/>
        </authorList>
    </citation>
    <scope>NUCLEOTIDE SEQUENCE [LARGE SCALE GENOMIC DNA]</scope>
    <source>
        <strain evidence="1">TC14</strain>
    </source>
</reference>
<dbReference type="AlphaFoldDB" id="A0A244CRL3"/>
<organism evidence="1 2">
    <name type="scientific">Pseudoalteromonas ulvae</name>
    <dbReference type="NCBI Taxonomy" id="107327"/>
    <lineage>
        <taxon>Bacteria</taxon>
        <taxon>Pseudomonadati</taxon>
        <taxon>Pseudomonadota</taxon>
        <taxon>Gammaproteobacteria</taxon>
        <taxon>Alteromonadales</taxon>
        <taxon>Pseudoalteromonadaceae</taxon>
        <taxon>Pseudoalteromonas</taxon>
    </lineage>
</organism>
<evidence type="ECO:0000313" key="1">
    <source>
        <dbReference type="EMBL" id="OUL58252.1"/>
    </source>
</evidence>
<dbReference type="EMBL" id="MWPV01000002">
    <property type="protein sequence ID" value="OUL58252.1"/>
    <property type="molecule type" value="Genomic_DNA"/>
</dbReference>
<dbReference type="RefSeq" id="WP_086743560.1">
    <property type="nucleotide sequence ID" value="NZ_MWPV01000002.1"/>
</dbReference>
<evidence type="ECO:0000313" key="2">
    <source>
        <dbReference type="Proteomes" id="UP000194841"/>
    </source>
</evidence>
<protein>
    <submittedName>
        <fullName evidence="1">Uncharacterized protein</fullName>
    </submittedName>
</protein>
<comment type="caution">
    <text evidence="1">The sequence shown here is derived from an EMBL/GenBank/DDBJ whole genome shotgun (WGS) entry which is preliminary data.</text>
</comment>
<gene>
    <name evidence="1" type="ORF">B1199_07840</name>
</gene>
<dbReference type="OrthoDB" id="9847355at2"/>
<name>A0A244CRL3_PSEDV</name>
<proteinExistence type="predicted"/>
<accession>A0A244CRL3</accession>
<keyword evidence="2" id="KW-1185">Reference proteome</keyword>